<evidence type="ECO:0000313" key="13">
    <source>
        <dbReference type="EMBL" id="KAJ0391340.1"/>
    </source>
</evidence>
<sequence length="843" mass="94172">MPFELVHSDVMGPIKPPSKGGAKYLVTFIDDFSRRVYVNVIKSKAEVFRCFKEFVAMVRTQYGLPVQRLRSDNGGEYVSKRFSQFCASQGIVHQTSAPYSPQQNGLAERMNRSIAEGVRAMLLYMNVAKEWWAEAAKALAHTLNRIPNTAHPDASPVEIVDGTRPVLDYLRVFGSPGFFHVDASKRSKLDAKAHRCIFLGYSETSKAYRVWDLEDERVVITRSLVLDERPPSSFCTIVYAHDGSSHTRPCDHDDDESVPLAPQPNGPEDMEVENGDSGDTDVVMEIHSSAEDGGDASDEPPGNKRQRVDEYEIALVATEVPHTYAEAMASSEAQQWKEAIRAEIRAHVRNHTWDLVMKPSGVKVIGSKWVFARKYDEKGNVVRHKARLVAQGFLQTQGVDYFDTYSPVASMNSIRVFLSVCCSKNLKIKQYDVETAFLNGELEETVYMQPPAGIRVDDGIVCVLRRSLYGLKQAAAVWYKTIRSVFLTMGFTQCRADPCFFVRRRRDDHGDDNASAVYVVLYVDDLLVGCSCDEDADAVRQGLSKHFTLKSLGDARFVLGMELNYNMEKGELFLSQKQFITKMITKFGCEHAHAVRNPMVMGQDLTPGDEHEQLEDKTLYREIIGSLLYVANATRPDIAVALSILSQYLDRPCAMHLRVAKRVLCYLKGTQEHGIRYARTSESAITMCTYCDANWGGDKETRRSTSGVLALLGGGPVIYRSKRQSCVALSSAEAEYMALSLATQEVVWIRFLLAEMGLQPRGASTILLDNKSAISIATNQGYTPRAKHIDLRAHFVRDHVEQGDIALKHVPTEQQLADFLTKPVPTPRLVALREACGVLECAS</sequence>
<dbReference type="GO" id="GO:0003676">
    <property type="term" value="F:nucleic acid binding"/>
    <property type="evidence" value="ECO:0007669"/>
    <property type="project" value="InterPro"/>
</dbReference>
<dbReference type="GO" id="GO:0006310">
    <property type="term" value="P:DNA recombination"/>
    <property type="evidence" value="ECO:0007669"/>
    <property type="project" value="UniProtKB-KW"/>
</dbReference>
<proteinExistence type="predicted"/>
<evidence type="ECO:0000256" key="4">
    <source>
        <dbReference type="ARBA" id="ARBA00022801"/>
    </source>
</evidence>
<keyword evidence="1" id="KW-0540">Nuclease</keyword>
<evidence type="ECO:0000256" key="6">
    <source>
        <dbReference type="ARBA" id="ARBA00022908"/>
    </source>
</evidence>
<evidence type="ECO:0000256" key="9">
    <source>
        <dbReference type="ARBA" id="ARBA00023172"/>
    </source>
</evidence>
<evidence type="ECO:0000256" key="1">
    <source>
        <dbReference type="ARBA" id="ARBA00022722"/>
    </source>
</evidence>
<dbReference type="PROSITE" id="PS50994">
    <property type="entry name" value="INTEGRASE"/>
    <property type="match status" value="1"/>
</dbReference>
<dbReference type="InterPro" id="IPR036397">
    <property type="entry name" value="RNaseH_sf"/>
</dbReference>
<dbReference type="GO" id="GO:0003964">
    <property type="term" value="F:RNA-directed DNA polymerase activity"/>
    <property type="evidence" value="ECO:0007669"/>
    <property type="project" value="UniProtKB-KW"/>
</dbReference>
<keyword evidence="3" id="KW-0255">Endonuclease</keyword>
<dbReference type="EMBL" id="JAKCXM010001108">
    <property type="protein sequence ID" value="KAJ0391340.1"/>
    <property type="molecule type" value="Genomic_DNA"/>
</dbReference>
<dbReference type="Gene3D" id="3.30.420.10">
    <property type="entry name" value="Ribonuclease H-like superfamily/Ribonuclease H"/>
    <property type="match status" value="1"/>
</dbReference>
<evidence type="ECO:0000313" key="14">
    <source>
        <dbReference type="Proteomes" id="UP001209570"/>
    </source>
</evidence>
<evidence type="ECO:0000256" key="2">
    <source>
        <dbReference type="ARBA" id="ARBA00022723"/>
    </source>
</evidence>
<dbReference type="InterPro" id="IPR013103">
    <property type="entry name" value="RVT_2"/>
</dbReference>
<evidence type="ECO:0000256" key="5">
    <source>
        <dbReference type="ARBA" id="ARBA00022842"/>
    </source>
</evidence>
<keyword evidence="14" id="KW-1185">Reference proteome</keyword>
<gene>
    <name evidence="13" type="ORF">P43SY_011203</name>
</gene>
<evidence type="ECO:0000256" key="10">
    <source>
        <dbReference type="ARBA" id="ARBA00023268"/>
    </source>
</evidence>
<dbReference type="InterPro" id="IPR012337">
    <property type="entry name" value="RNaseH-like_sf"/>
</dbReference>
<keyword evidence="4" id="KW-0378">Hydrolase</keyword>
<dbReference type="Pfam" id="PF00665">
    <property type="entry name" value="rve"/>
    <property type="match status" value="1"/>
</dbReference>
<evidence type="ECO:0000256" key="11">
    <source>
        <dbReference type="SAM" id="MobiDB-lite"/>
    </source>
</evidence>
<feature type="domain" description="Integrase catalytic" evidence="12">
    <location>
        <begin position="1"/>
        <end position="164"/>
    </location>
</feature>
<name>A0AAD5LRF4_PYTIN</name>
<keyword evidence="2" id="KW-0479">Metal-binding</keyword>
<keyword evidence="6" id="KW-0229">DNA integration</keyword>
<dbReference type="GO" id="GO:0016787">
    <property type="term" value="F:hydrolase activity"/>
    <property type="evidence" value="ECO:0007669"/>
    <property type="project" value="UniProtKB-KW"/>
</dbReference>
<dbReference type="PANTHER" id="PTHR42648">
    <property type="entry name" value="TRANSPOSASE, PUTATIVE-RELATED"/>
    <property type="match status" value="1"/>
</dbReference>
<dbReference type="Proteomes" id="UP001209570">
    <property type="component" value="Unassembled WGS sequence"/>
</dbReference>
<protein>
    <recommendedName>
        <fullName evidence="12">Integrase catalytic domain-containing protein</fullName>
    </recommendedName>
</protein>
<dbReference type="GO" id="GO:0015074">
    <property type="term" value="P:DNA integration"/>
    <property type="evidence" value="ECO:0007669"/>
    <property type="project" value="UniProtKB-KW"/>
</dbReference>
<dbReference type="GO" id="GO:0004519">
    <property type="term" value="F:endonuclease activity"/>
    <property type="evidence" value="ECO:0007669"/>
    <property type="project" value="UniProtKB-KW"/>
</dbReference>
<feature type="compositionally biased region" description="Acidic residues" evidence="11">
    <location>
        <begin position="268"/>
        <end position="279"/>
    </location>
</feature>
<dbReference type="Pfam" id="PF25597">
    <property type="entry name" value="SH3_retrovirus"/>
    <property type="match status" value="1"/>
</dbReference>
<keyword evidence="5" id="KW-0460">Magnesium</keyword>
<dbReference type="SUPFAM" id="SSF53098">
    <property type="entry name" value="Ribonuclease H-like"/>
    <property type="match status" value="1"/>
</dbReference>
<keyword evidence="8" id="KW-0808">Transferase</keyword>
<keyword evidence="8" id="KW-0548">Nucleotidyltransferase</keyword>
<organism evidence="13 14">
    <name type="scientific">Pythium insidiosum</name>
    <name type="common">Pythiosis disease agent</name>
    <dbReference type="NCBI Taxonomy" id="114742"/>
    <lineage>
        <taxon>Eukaryota</taxon>
        <taxon>Sar</taxon>
        <taxon>Stramenopiles</taxon>
        <taxon>Oomycota</taxon>
        <taxon>Peronosporomycetes</taxon>
        <taxon>Pythiales</taxon>
        <taxon>Pythiaceae</taxon>
        <taxon>Pythium</taxon>
    </lineage>
</organism>
<evidence type="ECO:0000256" key="7">
    <source>
        <dbReference type="ARBA" id="ARBA00022918"/>
    </source>
</evidence>
<dbReference type="SUPFAM" id="SSF56672">
    <property type="entry name" value="DNA/RNA polymerases"/>
    <property type="match status" value="1"/>
</dbReference>
<dbReference type="InterPro" id="IPR043502">
    <property type="entry name" value="DNA/RNA_pol_sf"/>
</dbReference>
<dbReference type="InterPro" id="IPR001584">
    <property type="entry name" value="Integrase_cat-core"/>
</dbReference>
<dbReference type="PANTHER" id="PTHR42648:SF11">
    <property type="entry name" value="TRANSPOSON TY4-P GAG-POL POLYPROTEIN"/>
    <property type="match status" value="1"/>
</dbReference>
<dbReference type="GO" id="GO:0046872">
    <property type="term" value="F:metal ion binding"/>
    <property type="evidence" value="ECO:0007669"/>
    <property type="project" value="UniProtKB-KW"/>
</dbReference>
<accession>A0AAD5LRF4</accession>
<dbReference type="AlphaFoldDB" id="A0AAD5LRF4"/>
<evidence type="ECO:0000256" key="8">
    <source>
        <dbReference type="ARBA" id="ARBA00022932"/>
    </source>
</evidence>
<dbReference type="InterPro" id="IPR039537">
    <property type="entry name" value="Retrotran_Ty1/copia-like"/>
</dbReference>
<comment type="caution">
    <text evidence="13">The sequence shown here is derived from an EMBL/GenBank/DDBJ whole genome shotgun (WGS) entry which is preliminary data.</text>
</comment>
<reference evidence="13" key="1">
    <citation type="submission" date="2021-12" db="EMBL/GenBank/DDBJ databases">
        <title>Prjna785345.</title>
        <authorList>
            <person name="Rujirawat T."/>
            <person name="Krajaejun T."/>
        </authorList>
    </citation>
    <scope>NUCLEOTIDE SEQUENCE</scope>
    <source>
        <strain evidence="13">Pi057C3</strain>
    </source>
</reference>
<dbReference type="Pfam" id="PF07727">
    <property type="entry name" value="RVT_2"/>
    <property type="match status" value="1"/>
</dbReference>
<keyword evidence="10" id="KW-0511">Multifunctional enzyme</keyword>
<keyword evidence="7" id="KW-0695">RNA-directed DNA polymerase</keyword>
<dbReference type="InterPro" id="IPR057670">
    <property type="entry name" value="SH3_retrovirus"/>
</dbReference>
<keyword evidence="8" id="KW-0239">DNA-directed DNA polymerase</keyword>
<dbReference type="GO" id="GO:0003887">
    <property type="term" value="F:DNA-directed DNA polymerase activity"/>
    <property type="evidence" value="ECO:0007669"/>
    <property type="project" value="UniProtKB-KW"/>
</dbReference>
<feature type="region of interest" description="Disordered" evidence="11">
    <location>
        <begin position="245"/>
        <end position="280"/>
    </location>
</feature>
<evidence type="ECO:0000259" key="12">
    <source>
        <dbReference type="PROSITE" id="PS50994"/>
    </source>
</evidence>
<dbReference type="CDD" id="cd09272">
    <property type="entry name" value="RNase_HI_RT_Ty1"/>
    <property type="match status" value="1"/>
</dbReference>
<evidence type="ECO:0000256" key="3">
    <source>
        <dbReference type="ARBA" id="ARBA00022759"/>
    </source>
</evidence>
<keyword evidence="9" id="KW-0233">DNA recombination</keyword>